<evidence type="ECO:0000313" key="1">
    <source>
        <dbReference type="EMBL" id="KAI0051537.1"/>
    </source>
</evidence>
<gene>
    <name evidence="1" type="ORF">FA95DRAFT_1511938</name>
</gene>
<keyword evidence="2" id="KW-1185">Reference proteome</keyword>
<proteinExistence type="predicted"/>
<comment type="caution">
    <text evidence="1">The sequence shown here is derived from an EMBL/GenBank/DDBJ whole genome shotgun (WGS) entry which is preliminary data.</text>
</comment>
<dbReference type="Proteomes" id="UP000814033">
    <property type="component" value="Unassembled WGS sequence"/>
</dbReference>
<protein>
    <submittedName>
        <fullName evidence="1">Pex19 protein</fullName>
    </submittedName>
</protein>
<sequence>MESVLLDLGGGVPAPSASGAKDKEEEKKREDTFKAAWEAMLVDGMDGLVDLDGFNGKASASNDAESVEDAFQKSVRQAMERLKASEDTLQADASAGQEDELEKLLASLGEGGGDDDALHGILEGMMGQLMSKDVLYEPLKELNEKFPEYLATNATKLPADDLARYKAQQASVSKIIVLFDDPSYSDSDATKGAEIVNLMSEMQSHGSPPAEIMGPMPPGLDLGADGIPKVPDGCTIS</sequence>
<organism evidence="1 2">
    <name type="scientific">Auriscalpium vulgare</name>
    <dbReference type="NCBI Taxonomy" id="40419"/>
    <lineage>
        <taxon>Eukaryota</taxon>
        <taxon>Fungi</taxon>
        <taxon>Dikarya</taxon>
        <taxon>Basidiomycota</taxon>
        <taxon>Agaricomycotina</taxon>
        <taxon>Agaricomycetes</taxon>
        <taxon>Russulales</taxon>
        <taxon>Auriscalpiaceae</taxon>
        <taxon>Auriscalpium</taxon>
    </lineage>
</organism>
<evidence type="ECO:0000313" key="2">
    <source>
        <dbReference type="Proteomes" id="UP000814033"/>
    </source>
</evidence>
<accession>A0ACB8S5Y9</accession>
<reference evidence="1" key="1">
    <citation type="submission" date="2021-02" db="EMBL/GenBank/DDBJ databases">
        <authorList>
            <consortium name="DOE Joint Genome Institute"/>
            <person name="Ahrendt S."/>
            <person name="Looney B.P."/>
            <person name="Miyauchi S."/>
            <person name="Morin E."/>
            <person name="Drula E."/>
            <person name="Courty P.E."/>
            <person name="Chicoki N."/>
            <person name="Fauchery L."/>
            <person name="Kohler A."/>
            <person name="Kuo A."/>
            <person name="Labutti K."/>
            <person name="Pangilinan J."/>
            <person name="Lipzen A."/>
            <person name="Riley R."/>
            <person name="Andreopoulos W."/>
            <person name="He G."/>
            <person name="Johnson J."/>
            <person name="Barry K.W."/>
            <person name="Grigoriev I.V."/>
            <person name="Nagy L."/>
            <person name="Hibbett D."/>
            <person name="Henrissat B."/>
            <person name="Matheny P.B."/>
            <person name="Labbe J."/>
            <person name="Martin F."/>
        </authorList>
    </citation>
    <scope>NUCLEOTIDE SEQUENCE</scope>
    <source>
        <strain evidence="1">FP105234-sp</strain>
    </source>
</reference>
<dbReference type="EMBL" id="MU275851">
    <property type="protein sequence ID" value="KAI0051537.1"/>
    <property type="molecule type" value="Genomic_DNA"/>
</dbReference>
<reference evidence="1" key="2">
    <citation type="journal article" date="2022" name="New Phytol.">
        <title>Evolutionary transition to the ectomycorrhizal habit in the genomes of a hyperdiverse lineage of mushroom-forming fungi.</title>
        <authorList>
            <person name="Looney B."/>
            <person name="Miyauchi S."/>
            <person name="Morin E."/>
            <person name="Drula E."/>
            <person name="Courty P.E."/>
            <person name="Kohler A."/>
            <person name="Kuo A."/>
            <person name="LaButti K."/>
            <person name="Pangilinan J."/>
            <person name="Lipzen A."/>
            <person name="Riley R."/>
            <person name="Andreopoulos W."/>
            <person name="He G."/>
            <person name="Johnson J."/>
            <person name="Nolan M."/>
            <person name="Tritt A."/>
            <person name="Barry K.W."/>
            <person name="Grigoriev I.V."/>
            <person name="Nagy L.G."/>
            <person name="Hibbett D."/>
            <person name="Henrissat B."/>
            <person name="Matheny P.B."/>
            <person name="Labbe J."/>
            <person name="Martin F.M."/>
        </authorList>
    </citation>
    <scope>NUCLEOTIDE SEQUENCE</scope>
    <source>
        <strain evidence="1">FP105234-sp</strain>
    </source>
</reference>
<name>A0ACB8S5Y9_9AGAM</name>